<sequence length="157" mass="18142">MRKWEPTDAEASYAVYFEAVHQGAIDLYDAAQRHAWVPSPIVQEWWLPRLSAARAWVTSDEHGLTGFISLREDGYLDMFFVSSRARGDGTALQLYDKLLEQARASEFVRLTTHASHYLRPFLEKRGWHVMARDVVTRLNVELERFEMELPQTGSQVS</sequence>
<accession>A0A238J390</accession>
<evidence type="ECO:0000259" key="1">
    <source>
        <dbReference type="PROSITE" id="PS51186"/>
    </source>
</evidence>
<keyword evidence="3" id="KW-1185">Reference proteome</keyword>
<dbReference type="RefSeq" id="WP_176440320.1">
    <property type="nucleotide sequence ID" value="NZ_FXXQ01000010.1"/>
</dbReference>
<dbReference type="PANTHER" id="PTHR43451">
    <property type="entry name" value="ACETYLTRANSFERASE (GNAT) FAMILY PROTEIN"/>
    <property type="match status" value="1"/>
</dbReference>
<dbReference type="Gene3D" id="3.40.630.30">
    <property type="match status" value="1"/>
</dbReference>
<gene>
    <name evidence="2" type="primary">yafP</name>
    <name evidence="2" type="ORF">BOA8489_02932</name>
</gene>
<dbReference type="SUPFAM" id="SSF55729">
    <property type="entry name" value="Acyl-CoA N-acyltransferases (Nat)"/>
    <property type="match status" value="1"/>
</dbReference>
<evidence type="ECO:0000313" key="3">
    <source>
        <dbReference type="Proteomes" id="UP000201838"/>
    </source>
</evidence>
<organism evidence="2 3">
    <name type="scientific">Boseongicola aestuarii</name>
    <dbReference type="NCBI Taxonomy" id="1470561"/>
    <lineage>
        <taxon>Bacteria</taxon>
        <taxon>Pseudomonadati</taxon>
        <taxon>Pseudomonadota</taxon>
        <taxon>Alphaproteobacteria</taxon>
        <taxon>Rhodobacterales</taxon>
        <taxon>Paracoccaceae</taxon>
        <taxon>Boseongicola</taxon>
    </lineage>
</organism>
<name>A0A238J390_9RHOB</name>
<feature type="domain" description="N-acetyltransferase" evidence="1">
    <location>
        <begin position="1"/>
        <end position="152"/>
    </location>
</feature>
<dbReference type="PANTHER" id="PTHR43451:SF1">
    <property type="entry name" value="ACETYLTRANSFERASE"/>
    <property type="match status" value="1"/>
</dbReference>
<dbReference type="Proteomes" id="UP000201838">
    <property type="component" value="Unassembled WGS sequence"/>
</dbReference>
<dbReference type="EMBL" id="FXXQ01000010">
    <property type="protein sequence ID" value="SMX24803.1"/>
    <property type="molecule type" value="Genomic_DNA"/>
</dbReference>
<evidence type="ECO:0000313" key="2">
    <source>
        <dbReference type="EMBL" id="SMX24803.1"/>
    </source>
</evidence>
<dbReference type="InterPro" id="IPR000182">
    <property type="entry name" value="GNAT_dom"/>
</dbReference>
<keyword evidence="2" id="KW-0012">Acyltransferase</keyword>
<reference evidence="2 3" key="1">
    <citation type="submission" date="2017-05" db="EMBL/GenBank/DDBJ databases">
        <authorList>
            <person name="Song R."/>
            <person name="Chenine A.L."/>
            <person name="Ruprecht R.M."/>
        </authorList>
    </citation>
    <scope>NUCLEOTIDE SEQUENCE [LARGE SCALE GENOMIC DNA]</scope>
    <source>
        <strain evidence="2 3">CECT 8489</strain>
    </source>
</reference>
<keyword evidence="2" id="KW-0808">Transferase</keyword>
<dbReference type="InterPro" id="IPR016181">
    <property type="entry name" value="Acyl_CoA_acyltransferase"/>
</dbReference>
<dbReference type="Pfam" id="PF13673">
    <property type="entry name" value="Acetyltransf_10"/>
    <property type="match status" value="1"/>
</dbReference>
<dbReference type="InterPro" id="IPR052564">
    <property type="entry name" value="N-acetyltrans/Recomb-assoc"/>
</dbReference>
<dbReference type="GO" id="GO:0016747">
    <property type="term" value="F:acyltransferase activity, transferring groups other than amino-acyl groups"/>
    <property type="evidence" value="ECO:0007669"/>
    <property type="project" value="InterPro"/>
</dbReference>
<protein>
    <submittedName>
        <fullName evidence="2">Putative N-acetyltransferase YafP</fullName>
        <ecNumber evidence="2">2.3.1.-</ecNumber>
    </submittedName>
</protein>
<dbReference type="EC" id="2.3.1.-" evidence="2"/>
<dbReference type="PROSITE" id="PS51186">
    <property type="entry name" value="GNAT"/>
    <property type="match status" value="1"/>
</dbReference>
<proteinExistence type="predicted"/>
<dbReference type="AlphaFoldDB" id="A0A238J390"/>
<dbReference type="CDD" id="cd04301">
    <property type="entry name" value="NAT_SF"/>
    <property type="match status" value="1"/>
</dbReference>